<dbReference type="Gene3D" id="1.20.1110.10">
    <property type="entry name" value="Calcium-transporting ATPase, transmembrane domain"/>
    <property type="match status" value="1"/>
</dbReference>
<dbReference type="RefSeq" id="WP_200197131.1">
    <property type="nucleotide sequence ID" value="NZ_JAENHM010000064.1"/>
</dbReference>
<keyword evidence="7" id="KW-0997">Cell inner membrane</keyword>
<dbReference type="InterPro" id="IPR023299">
    <property type="entry name" value="ATPase_P-typ_cyto_dom_N"/>
</dbReference>
<feature type="transmembrane region" description="Helical" evidence="18">
    <location>
        <begin position="248"/>
        <end position="268"/>
    </location>
</feature>
<evidence type="ECO:0000259" key="19">
    <source>
        <dbReference type="SMART" id="SM00831"/>
    </source>
</evidence>
<dbReference type="Pfam" id="PF00122">
    <property type="entry name" value="E1-E2_ATPase"/>
    <property type="match status" value="1"/>
</dbReference>
<keyword evidence="14 18" id="KW-1133">Transmembrane helix</keyword>
<dbReference type="Proteomes" id="UP000652760">
    <property type="component" value="Unassembled WGS sequence"/>
</dbReference>
<dbReference type="Gene3D" id="3.40.50.1000">
    <property type="entry name" value="HAD superfamily/HAD-like"/>
    <property type="match status" value="1"/>
</dbReference>
<feature type="transmembrane region" description="Helical" evidence="18">
    <location>
        <begin position="784"/>
        <end position="804"/>
    </location>
</feature>
<evidence type="ECO:0000256" key="12">
    <source>
        <dbReference type="ARBA" id="ARBA00022842"/>
    </source>
</evidence>
<evidence type="ECO:0000256" key="1">
    <source>
        <dbReference type="ARBA" id="ARBA00003954"/>
    </source>
</evidence>
<evidence type="ECO:0000256" key="17">
    <source>
        <dbReference type="ARBA" id="ARBA00047295"/>
    </source>
</evidence>
<comment type="caution">
    <text evidence="20">The sequence shown here is derived from an EMBL/GenBank/DDBJ whole genome shotgun (WGS) entry which is preliminary data.</text>
</comment>
<dbReference type="SUPFAM" id="SSF56784">
    <property type="entry name" value="HAD-like"/>
    <property type="match status" value="1"/>
</dbReference>
<dbReference type="Gene3D" id="2.70.150.10">
    <property type="entry name" value="Calcium-transporting ATPase, cytoplasmic transduction domain A"/>
    <property type="match status" value="1"/>
</dbReference>
<evidence type="ECO:0000313" key="20">
    <source>
        <dbReference type="EMBL" id="MBK1840513.1"/>
    </source>
</evidence>
<dbReference type="InterPro" id="IPR006415">
    <property type="entry name" value="P-type_ATPase_IIIB"/>
</dbReference>
<dbReference type="NCBIfam" id="TIGR01494">
    <property type="entry name" value="ATPase_P-type"/>
    <property type="match status" value="2"/>
</dbReference>
<dbReference type="InterPro" id="IPR001757">
    <property type="entry name" value="P_typ_ATPase"/>
</dbReference>
<dbReference type="Pfam" id="PF00689">
    <property type="entry name" value="Cation_ATPase_C"/>
    <property type="match status" value="1"/>
</dbReference>
<dbReference type="Pfam" id="PF13246">
    <property type="entry name" value="Cation_ATPase"/>
    <property type="match status" value="1"/>
</dbReference>
<dbReference type="InterPro" id="IPR008250">
    <property type="entry name" value="ATPase_P-typ_transduc_dom_A_sf"/>
</dbReference>
<feature type="transmembrane region" description="Helical" evidence="18">
    <location>
        <begin position="753"/>
        <end position="772"/>
    </location>
</feature>
<dbReference type="EMBL" id="JAENHM010000064">
    <property type="protein sequence ID" value="MBK1840513.1"/>
    <property type="molecule type" value="Genomic_DNA"/>
</dbReference>
<organism evidence="20 21">
    <name type="scientific">Azospirillum endophyticum</name>
    <dbReference type="NCBI Taxonomy" id="2800326"/>
    <lineage>
        <taxon>Bacteria</taxon>
        <taxon>Pseudomonadati</taxon>
        <taxon>Pseudomonadota</taxon>
        <taxon>Alphaproteobacteria</taxon>
        <taxon>Rhodospirillales</taxon>
        <taxon>Azospirillaceae</taxon>
        <taxon>Azospirillum</taxon>
    </lineage>
</organism>
<dbReference type="InterPro" id="IPR059000">
    <property type="entry name" value="ATPase_P-type_domA"/>
</dbReference>
<proteinExistence type="inferred from homology"/>
<keyword evidence="15 18" id="KW-0472">Membrane</keyword>
<dbReference type="NCBIfam" id="TIGR01524">
    <property type="entry name" value="ATPase-IIIB_Mg"/>
    <property type="match status" value="1"/>
</dbReference>
<dbReference type="SFLD" id="SFLDS00003">
    <property type="entry name" value="Haloacid_Dehalogenase"/>
    <property type="match status" value="1"/>
</dbReference>
<accession>A0ABS1FAX7</accession>
<dbReference type="SUPFAM" id="SSF81653">
    <property type="entry name" value="Calcium ATPase, transduction domain A"/>
    <property type="match status" value="1"/>
</dbReference>
<dbReference type="InterPro" id="IPR023298">
    <property type="entry name" value="ATPase_P-typ_TM_dom_sf"/>
</dbReference>
<feature type="domain" description="Cation-transporting P-type ATPase N-terminal" evidence="19">
    <location>
        <begin position="9"/>
        <end position="82"/>
    </location>
</feature>
<dbReference type="SFLD" id="SFLDF00027">
    <property type="entry name" value="p-type_atpase"/>
    <property type="match status" value="1"/>
</dbReference>
<dbReference type="InterPro" id="IPR036412">
    <property type="entry name" value="HAD-like_sf"/>
</dbReference>
<dbReference type="SFLD" id="SFLDG00002">
    <property type="entry name" value="C1.7:_P-type_atpase_like"/>
    <property type="match status" value="1"/>
</dbReference>
<evidence type="ECO:0000256" key="8">
    <source>
        <dbReference type="ARBA" id="ARBA00022553"/>
    </source>
</evidence>
<keyword evidence="9 18" id="KW-0812">Transmembrane</keyword>
<dbReference type="SUPFAM" id="SSF81665">
    <property type="entry name" value="Calcium ATPase, transmembrane domain M"/>
    <property type="match status" value="1"/>
</dbReference>
<evidence type="ECO:0000256" key="15">
    <source>
        <dbReference type="ARBA" id="ARBA00023136"/>
    </source>
</evidence>
<reference evidence="21" key="1">
    <citation type="submission" date="2021-01" db="EMBL/GenBank/DDBJ databases">
        <title>Genome public.</title>
        <authorList>
            <person name="Liu C."/>
            <person name="Sun Q."/>
        </authorList>
    </citation>
    <scope>NUCLEOTIDE SEQUENCE [LARGE SCALE GENOMIC DNA]</scope>
    <source>
        <strain evidence="21">YIM B02556</strain>
    </source>
</reference>
<dbReference type="InterPro" id="IPR004014">
    <property type="entry name" value="ATPase_P-typ_cation-transptr_N"/>
</dbReference>
<evidence type="ECO:0000256" key="6">
    <source>
        <dbReference type="ARBA" id="ARBA00022475"/>
    </source>
</evidence>
<sequence>MQNGLDSVALAGRPLAVLLGEIGSSADGLGDDDAEARLARCGANDFSAVRRRPPWLQFLDRLHNPLLIILLLASGFSAAAGDLYSFVIVVVIVLVSVVLDFVQERRANNTIDDLRRSVALRAKVLRDGRECELPVERLVPGDVVRLVAGDLVPADGRLIESRDLFVNQALLTGEPFPAEKQAADLPQAVDPGGATNTLFMGTSVISGTGRAVVLRTGSATLLGGMAHSLTTPPPPTDFETGVRHFGLLILRVTVFLVLFVLLANVLFHRPWLDSLMFAVALAVGLTPELLPMIVTVTLARGALRLAERKVIVKRLTALHNLGAMDVLCTDKTGTLTEARIQLVRHIDAQGRDSEEVFRLAWLNSHFETGIRSPLDDAILDHGQPVAVDWRKLDEVPFDFERRRVSVLLERGGEHRLIVKGAPEDVLGLSSHYQPDGRGEPCLFDAEAKARVQALFEDLGEDGFRVLAIASRVVGPEQREARVTDEAELVFAGFAAFLDPPKADAAAAVHALSNAGVAVKILTGDNERVTRHVCRELGLAVTGLINGDEMRRMSEEALRVRLATANVFCRLSPPQKQRVLLALKQRGHAVGFLGDGINDAAALHAADVGISVDGAADVAKDAASLIRLEHDLSVIHGGVLEGRRTVENVTKYILMGSSSNFGNMLSMAGAALFLPFLPMLPIQVLLNNLLYDASEIGIPFDRVDPETIVRPVRWNMELIHRFMLVLGPVSSLFDFLTFYALLSLFGAGEALFQTGWFVESLATQVLIILVIRTRRSPLVSRPHPLLAALSVGTVLLAAALPLSPLGPLFGFVPLPPAYFAFLALAVVAYLLLAEGFKRLFYRQFRHSSRQGRTA</sequence>
<dbReference type="SMART" id="SM00831">
    <property type="entry name" value="Cation_ATPase_N"/>
    <property type="match status" value="1"/>
</dbReference>
<comment type="function">
    <text evidence="1">Mediates magnesium influx to the cytosol.</text>
</comment>
<keyword evidence="10" id="KW-0547">Nucleotide-binding</keyword>
<keyword evidence="21" id="KW-1185">Reference proteome</keyword>
<name>A0ABS1FAX7_9PROT</name>
<evidence type="ECO:0000313" key="21">
    <source>
        <dbReference type="Proteomes" id="UP000652760"/>
    </source>
</evidence>
<keyword evidence="13" id="KW-1278">Translocase</keyword>
<evidence type="ECO:0000256" key="10">
    <source>
        <dbReference type="ARBA" id="ARBA00022741"/>
    </source>
</evidence>
<feature type="transmembrane region" description="Helical" evidence="18">
    <location>
        <begin position="721"/>
        <end position="741"/>
    </location>
</feature>
<feature type="transmembrane region" description="Helical" evidence="18">
    <location>
        <begin position="58"/>
        <end position="77"/>
    </location>
</feature>
<dbReference type="PANTHER" id="PTHR42861">
    <property type="entry name" value="CALCIUM-TRANSPORTING ATPASE"/>
    <property type="match status" value="1"/>
</dbReference>
<evidence type="ECO:0000256" key="18">
    <source>
        <dbReference type="SAM" id="Phobius"/>
    </source>
</evidence>
<dbReference type="PROSITE" id="PS00154">
    <property type="entry name" value="ATPASE_E1_E2"/>
    <property type="match status" value="1"/>
</dbReference>
<evidence type="ECO:0000256" key="5">
    <source>
        <dbReference type="ARBA" id="ARBA00013555"/>
    </source>
</evidence>
<dbReference type="Gene3D" id="3.40.1110.10">
    <property type="entry name" value="Calcium-transporting ATPase, cytoplasmic domain N"/>
    <property type="match status" value="1"/>
</dbReference>
<keyword evidence="12" id="KW-0460">Magnesium</keyword>
<keyword evidence="11" id="KW-0067">ATP-binding</keyword>
<comment type="similarity">
    <text evidence="3">Belongs to the cation transport ATPase (P-type) (TC 3.A.3) family. Type IIIB subfamily.</text>
</comment>
<evidence type="ECO:0000256" key="14">
    <source>
        <dbReference type="ARBA" id="ARBA00022989"/>
    </source>
</evidence>
<dbReference type="InterPro" id="IPR018303">
    <property type="entry name" value="ATPase_P-typ_P_site"/>
</dbReference>
<evidence type="ECO:0000256" key="13">
    <source>
        <dbReference type="ARBA" id="ARBA00022967"/>
    </source>
</evidence>
<evidence type="ECO:0000256" key="7">
    <source>
        <dbReference type="ARBA" id="ARBA00022519"/>
    </source>
</evidence>
<evidence type="ECO:0000256" key="9">
    <source>
        <dbReference type="ARBA" id="ARBA00022692"/>
    </source>
</evidence>
<evidence type="ECO:0000256" key="11">
    <source>
        <dbReference type="ARBA" id="ARBA00022840"/>
    </source>
</evidence>
<dbReference type="EC" id="7.2.2.14" evidence="4"/>
<gene>
    <name evidence="20" type="primary">mgtA</name>
    <name evidence="20" type="ORF">JHL17_24220</name>
</gene>
<feature type="transmembrane region" description="Helical" evidence="18">
    <location>
        <begin position="816"/>
        <end position="835"/>
    </location>
</feature>
<feature type="transmembrane region" description="Helical" evidence="18">
    <location>
        <begin position="274"/>
        <end position="299"/>
    </location>
</feature>
<dbReference type="InterPro" id="IPR044492">
    <property type="entry name" value="P_typ_ATPase_HD_dom"/>
</dbReference>
<keyword evidence="8" id="KW-0597">Phosphoprotein</keyword>
<evidence type="ECO:0000256" key="3">
    <source>
        <dbReference type="ARBA" id="ARBA00008746"/>
    </source>
</evidence>
<evidence type="ECO:0000256" key="16">
    <source>
        <dbReference type="ARBA" id="ARBA00029806"/>
    </source>
</evidence>
<dbReference type="PRINTS" id="PR01836">
    <property type="entry name" value="MGATPASE"/>
</dbReference>
<evidence type="ECO:0000256" key="4">
    <source>
        <dbReference type="ARBA" id="ARBA00012786"/>
    </source>
</evidence>
<dbReference type="InterPro" id="IPR023214">
    <property type="entry name" value="HAD_sf"/>
</dbReference>
<dbReference type="InterPro" id="IPR006068">
    <property type="entry name" value="ATPase_P-typ_cation-transptr_C"/>
</dbReference>
<comment type="catalytic activity">
    <reaction evidence="17">
        <text>Mg(2+)(out) + ATP + H2O = Mg(2+)(in) + ADP + phosphate + H(+)</text>
        <dbReference type="Rhea" id="RHEA:10260"/>
        <dbReference type="ChEBI" id="CHEBI:15377"/>
        <dbReference type="ChEBI" id="CHEBI:15378"/>
        <dbReference type="ChEBI" id="CHEBI:18420"/>
        <dbReference type="ChEBI" id="CHEBI:30616"/>
        <dbReference type="ChEBI" id="CHEBI:43474"/>
        <dbReference type="ChEBI" id="CHEBI:456216"/>
        <dbReference type="EC" id="7.2.2.14"/>
    </reaction>
</comment>
<dbReference type="Pfam" id="PF00690">
    <property type="entry name" value="Cation_ATPase_N"/>
    <property type="match status" value="1"/>
</dbReference>
<protein>
    <recommendedName>
        <fullName evidence="5">Magnesium-transporting ATPase, P-type 1</fullName>
        <ecNumber evidence="4">7.2.2.14</ecNumber>
    </recommendedName>
    <alternativeName>
        <fullName evidence="16">Mg(2+) transport ATPase, P-type 1</fullName>
    </alternativeName>
</protein>
<comment type="subcellular location">
    <subcellularLocation>
        <location evidence="2">Cell inner membrane</location>
        <topology evidence="2">Multi-pass membrane protein</topology>
    </subcellularLocation>
</comment>
<evidence type="ECO:0000256" key="2">
    <source>
        <dbReference type="ARBA" id="ARBA00004429"/>
    </source>
</evidence>
<keyword evidence="6" id="KW-1003">Cell membrane</keyword>